<protein>
    <submittedName>
        <fullName evidence="4">4-hydroxythreonine-4-phosphate dehydrogenase</fullName>
    </submittedName>
</protein>
<evidence type="ECO:0000313" key="4">
    <source>
        <dbReference type="EMBL" id="SHK50196.1"/>
    </source>
</evidence>
<organism evidence="4 5">
    <name type="scientific">Thermocrinis minervae</name>
    <dbReference type="NCBI Taxonomy" id="381751"/>
    <lineage>
        <taxon>Bacteria</taxon>
        <taxon>Pseudomonadati</taxon>
        <taxon>Aquificota</taxon>
        <taxon>Aquificia</taxon>
        <taxon>Aquificales</taxon>
        <taxon>Aquificaceae</taxon>
        <taxon>Thermocrinis</taxon>
    </lineage>
</organism>
<dbReference type="OrthoDB" id="9801783at2"/>
<keyword evidence="2" id="KW-0560">Oxidoreductase</keyword>
<keyword evidence="1" id="KW-0479">Metal-binding</keyword>
<dbReference type="PANTHER" id="PTHR30004">
    <property type="entry name" value="4-HYDROXYTHREONINE-4-PHOSPHATE DEHYDROGENASE"/>
    <property type="match status" value="1"/>
</dbReference>
<proteinExistence type="predicted"/>
<reference evidence="4 5" key="1">
    <citation type="submission" date="2016-11" db="EMBL/GenBank/DDBJ databases">
        <authorList>
            <person name="Jaros S."/>
            <person name="Januszkiewicz K."/>
            <person name="Wedrychowicz H."/>
        </authorList>
    </citation>
    <scope>NUCLEOTIDE SEQUENCE [LARGE SCALE GENOMIC DNA]</scope>
    <source>
        <strain evidence="4 5">DSM 19557</strain>
    </source>
</reference>
<dbReference type="AlphaFoldDB" id="A0A1M6SZU3"/>
<dbReference type="Proteomes" id="UP000189810">
    <property type="component" value="Chromosome I"/>
</dbReference>
<dbReference type="InterPro" id="IPR005255">
    <property type="entry name" value="PdxA_fam"/>
</dbReference>
<keyword evidence="5" id="KW-1185">Reference proteome</keyword>
<dbReference type="Pfam" id="PF04166">
    <property type="entry name" value="PdxA"/>
    <property type="match status" value="1"/>
</dbReference>
<evidence type="ECO:0000256" key="3">
    <source>
        <dbReference type="ARBA" id="ARBA00023027"/>
    </source>
</evidence>
<gene>
    <name evidence="4" type="ORF">SAMN05444391_1236</name>
</gene>
<dbReference type="GO" id="GO:0016491">
    <property type="term" value="F:oxidoreductase activity"/>
    <property type="evidence" value="ECO:0007669"/>
    <property type="project" value="UniProtKB-KW"/>
</dbReference>
<keyword evidence="3" id="KW-0520">NAD</keyword>
<evidence type="ECO:0000256" key="1">
    <source>
        <dbReference type="ARBA" id="ARBA00022723"/>
    </source>
</evidence>
<dbReference type="STRING" id="381751.SAMN05444391_1236"/>
<dbReference type="GO" id="GO:0051287">
    <property type="term" value="F:NAD binding"/>
    <property type="evidence" value="ECO:0007669"/>
    <property type="project" value="InterPro"/>
</dbReference>
<accession>A0A1M6SZU3</accession>
<dbReference type="NCBIfam" id="TIGR00557">
    <property type="entry name" value="pdxA"/>
    <property type="match status" value="1"/>
</dbReference>
<name>A0A1M6SZU3_9AQUI</name>
<dbReference type="PANTHER" id="PTHR30004:SF6">
    <property type="entry name" value="D-THREONATE 4-PHOSPHATE DEHYDROGENASE"/>
    <property type="match status" value="1"/>
</dbReference>
<dbReference type="EMBL" id="LT670846">
    <property type="protein sequence ID" value="SHK50196.1"/>
    <property type="molecule type" value="Genomic_DNA"/>
</dbReference>
<evidence type="ECO:0000256" key="2">
    <source>
        <dbReference type="ARBA" id="ARBA00023002"/>
    </source>
</evidence>
<dbReference type="SUPFAM" id="SSF53659">
    <property type="entry name" value="Isocitrate/Isopropylmalate dehydrogenase-like"/>
    <property type="match status" value="1"/>
</dbReference>
<evidence type="ECO:0000313" key="5">
    <source>
        <dbReference type="Proteomes" id="UP000189810"/>
    </source>
</evidence>
<sequence length="321" mass="35268">MLKIGITIGDPAGVGPELIVRLGDHLSKDRAYVIYGEEKIIRLARSLFNPSFEYEVIQLPEDIKDPGVYLIDLNISQTDRPLPSHVSGIVAIGYLGRAVVDLVYGKIDGLVTMPISKFWAKMAGFAFEGQTEFITSSFRVKDYAMMMYSSKVKVVLLSTHVPLSEAIKQVTKENINKKVKLVSSEYKRLFGKEPSIGVLGLNPHAGEGGQIGNEELEHIYPAIEELKMEGYMVEGPLSPDTAFMKASEYDLFLCMYHDQGLIPFKLLAFDEGVNLTLGIPKVRTSPDHGTAYDIAWKGIANLGPSVSALHLCEKLSEGAAS</sequence>
<dbReference type="GO" id="GO:0046872">
    <property type="term" value="F:metal ion binding"/>
    <property type="evidence" value="ECO:0007669"/>
    <property type="project" value="UniProtKB-KW"/>
</dbReference>
<dbReference type="RefSeq" id="WP_079654340.1">
    <property type="nucleotide sequence ID" value="NZ_LT670846.1"/>
</dbReference>
<dbReference type="Gene3D" id="3.40.718.10">
    <property type="entry name" value="Isopropylmalate Dehydrogenase"/>
    <property type="match status" value="1"/>
</dbReference>